<gene>
    <name evidence="1" type="ORF">ACFS6H_11540</name>
</gene>
<dbReference type="Proteomes" id="UP001597511">
    <property type="component" value="Unassembled WGS sequence"/>
</dbReference>
<proteinExistence type="predicted"/>
<name>A0ABW6A9I1_9BACT</name>
<sequence>MIENVKKLSKPGSKTIRVTVPASAAFNLESMNKITAEVLGKLGCPGCHSGFDIRFDFERRFVFDEKLQLRF</sequence>
<organism evidence="1 2">
    <name type="scientific">Terrimonas rubra</name>
    <dbReference type="NCBI Taxonomy" id="1035890"/>
    <lineage>
        <taxon>Bacteria</taxon>
        <taxon>Pseudomonadati</taxon>
        <taxon>Bacteroidota</taxon>
        <taxon>Chitinophagia</taxon>
        <taxon>Chitinophagales</taxon>
        <taxon>Chitinophagaceae</taxon>
        <taxon>Terrimonas</taxon>
    </lineage>
</organism>
<dbReference type="RefSeq" id="WP_386098520.1">
    <property type="nucleotide sequence ID" value="NZ_JBHUOZ010000003.1"/>
</dbReference>
<comment type="caution">
    <text evidence="1">The sequence shown here is derived from an EMBL/GenBank/DDBJ whole genome shotgun (WGS) entry which is preliminary data.</text>
</comment>
<accession>A0ABW6A9I1</accession>
<keyword evidence="2" id="KW-1185">Reference proteome</keyword>
<reference evidence="2" key="1">
    <citation type="journal article" date="2019" name="Int. J. Syst. Evol. Microbiol.">
        <title>The Global Catalogue of Microorganisms (GCM) 10K type strain sequencing project: providing services to taxonomists for standard genome sequencing and annotation.</title>
        <authorList>
            <consortium name="The Broad Institute Genomics Platform"/>
            <consortium name="The Broad Institute Genome Sequencing Center for Infectious Disease"/>
            <person name="Wu L."/>
            <person name="Ma J."/>
        </authorList>
    </citation>
    <scope>NUCLEOTIDE SEQUENCE [LARGE SCALE GENOMIC DNA]</scope>
    <source>
        <strain evidence="2">KCTC 23299</strain>
    </source>
</reference>
<evidence type="ECO:0000313" key="2">
    <source>
        <dbReference type="Proteomes" id="UP001597511"/>
    </source>
</evidence>
<dbReference type="EMBL" id="JBHUOZ010000003">
    <property type="protein sequence ID" value="MFD2920348.1"/>
    <property type="molecule type" value="Genomic_DNA"/>
</dbReference>
<protein>
    <submittedName>
        <fullName evidence="1">Uncharacterized protein</fullName>
    </submittedName>
</protein>
<evidence type="ECO:0000313" key="1">
    <source>
        <dbReference type="EMBL" id="MFD2920348.1"/>
    </source>
</evidence>